<organism evidence="2 3">
    <name type="scientific">Echinicola pacifica</name>
    <dbReference type="NCBI Taxonomy" id="346377"/>
    <lineage>
        <taxon>Bacteria</taxon>
        <taxon>Pseudomonadati</taxon>
        <taxon>Bacteroidota</taxon>
        <taxon>Cytophagia</taxon>
        <taxon>Cytophagales</taxon>
        <taxon>Cyclobacteriaceae</taxon>
        <taxon>Echinicola</taxon>
    </lineage>
</organism>
<accession>A0A918PUC5</accession>
<dbReference type="InterPro" id="IPR028098">
    <property type="entry name" value="Glyco_trans_4-like_N"/>
</dbReference>
<dbReference type="Proteomes" id="UP000619457">
    <property type="component" value="Unassembled WGS sequence"/>
</dbReference>
<dbReference type="PANTHER" id="PTHR45947:SF3">
    <property type="entry name" value="SULFOQUINOVOSYL TRANSFERASE SQD2"/>
    <property type="match status" value="1"/>
</dbReference>
<feature type="domain" description="Glycosyltransferase subfamily 4-like N-terminal" evidence="1">
    <location>
        <begin position="16"/>
        <end position="186"/>
    </location>
</feature>
<sequence>MRIIYVHQYFVRPEEGGAIRSYHLAKGMVEAGHEVVMVSSHNKKCYEQVIVDGIEVHYLPVEYSHHFTFWARIRAFMLFVWQAKKLLKKLALPDLFYITSTPLTTGILGLWISKKWDIPYVFEVRDLWPEAPIQVGVIRNKLLQKWLYSLERKIYQGSAHLIALSPGIETYLHRQLPQKQLTLISNFSDCDYFVQETPALPALAEVMEIWKSYEVKIAYTGAIGEVNAVEELLVLAEAAANQGLHWGFLIMGDGKRLAMLQTAAKGLAQVHFLPHGPKQEVREVLREADFAFVSFSQEPILQTNSPNKFFDALASSTAILINHKGWIRDLVIEEAAGMEVLLGEDPEKLKEQVSLIKNSLNKLPEMKANARKLALGRFSKAAALSRVLGVLKLAVKERQA</sequence>
<protein>
    <submittedName>
        <fullName evidence="2">Glycosyltransferase WbuB</fullName>
    </submittedName>
</protein>
<dbReference type="Gene3D" id="3.40.50.2000">
    <property type="entry name" value="Glycogen Phosphorylase B"/>
    <property type="match status" value="2"/>
</dbReference>
<reference evidence="2" key="1">
    <citation type="journal article" date="2014" name="Int. J. Syst. Evol. Microbiol.">
        <title>Complete genome sequence of Corynebacterium casei LMG S-19264T (=DSM 44701T), isolated from a smear-ripened cheese.</title>
        <authorList>
            <consortium name="US DOE Joint Genome Institute (JGI-PGF)"/>
            <person name="Walter F."/>
            <person name="Albersmeier A."/>
            <person name="Kalinowski J."/>
            <person name="Ruckert C."/>
        </authorList>
    </citation>
    <scope>NUCLEOTIDE SEQUENCE</scope>
    <source>
        <strain evidence="2">KCTC 12368</strain>
    </source>
</reference>
<dbReference type="AlphaFoldDB" id="A0A918PUC5"/>
<dbReference type="Pfam" id="PF13579">
    <property type="entry name" value="Glyco_trans_4_4"/>
    <property type="match status" value="1"/>
</dbReference>
<keyword evidence="3" id="KW-1185">Reference proteome</keyword>
<dbReference type="GO" id="GO:0016758">
    <property type="term" value="F:hexosyltransferase activity"/>
    <property type="evidence" value="ECO:0007669"/>
    <property type="project" value="TreeGrafter"/>
</dbReference>
<reference evidence="2" key="2">
    <citation type="submission" date="2020-09" db="EMBL/GenBank/DDBJ databases">
        <authorList>
            <person name="Sun Q."/>
            <person name="Kim S."/>
        </authorList>
    </citation>
    <scope>NUCLEOTIDE SEQUENCE</scope>
    <source>
        <strain evidence="2">KCTC 12368</strain>
    </source>
</reference>
<name>A0A918PUC5_9BACT</name>
<evidence type="ECO:0000313" key="3">
    <source>
        <dbReference type="Proteomes" id="UP000619457"/>
    </source>
</evidence>
<dbReference type="RefSeq" id="WP_018472279.1">
    <property type="nucleotide sequence ID" value="NZ_BMWX01000002.1"/>
</dbReference>
<dbReference type="Pfam" id="PF13692">
    <property type="entry name" value="Glyco_trans_1_4"/>
    <property type="match status" value="1"/>
</dbReference>
<comment type="caution">
    <text evidence="2">The sequence shown here is derived from an EMBL/GenBank/DDBJ whole genome shotgun (WGS) entry which is preliminary data.</text>
</comment>
<dbReference type="CDD" id="cd03794">
    <property type="entry name" value="GT4_WbuB-like"/>
    <property type="match status" value="1"/>
</dbReference>
<proteinExistence type="predicted"/>
<dbReference type="SUPFAM" id="SSF53756">
    <property type="entry name" value="UDP-Glycosyltransferase/glycogen phosphorylase"/>
    <property type="match status" value="1"/>
</dbReference>
<dbReference type="PANTHER" id="PTHR45947">
    <property type="entry name" value="SULFOQUINOVOSYL TRANSFERASE SQD2"/>
    <property type="match status" value="1"/>
</dbReference>
<evidence type="ECO:0000259" key="1">
    <source>
        <dbReference type="Pfam" id="PF13579"/>
    </source>
</evidence>
<dbReference type="EMBL" id="BMWX01000002">
    <property type="protein sequence ID" value="GGZ20869.1"/>
    <property type="molecule type" value="Genomic_DNA"/>
</dbReference>
<evidence type="ECO:0000313" key="2">
    <source>
        <dbReference type="EMBL" id="GGZ20869.1"/>
    </source>
</evidence>
<gene>
    <name evidence="2" type="ORF">GCM10007049_11830</name>
</gene>
<dbReference type="InterPro" id="IPR050194">
    <property type="entry name" value="Glycosyltransferase_grp1"/>
</dbReference>